<evidence type="ECO:0000256" key="1">
    <source>
        <dbReference type="SAM" id="MobiDB-lite"/>
    </source>
</evidence>
<dbReference type="GeneID" id="31000587"/>
<feature type="region of interest" description="Disordered" evidence="1">
    <location>
        <begin position="80"/>
        <end position="103"/>
    </location>
</feature>
<protein>
    <submittedName>
        <fullName evidence="2">Uncharacterized protein</fullName>
    </submittedName>
</protein>
<accession>A0A225B489</accession>
<sequence>MDRRRDGSTRPEGVERERENDKEEAKEEYEEAHTEEGSEVHGITSHLAGSAGDILRPLSEVAAQRAILFPSSGSLALLATQHADRGQNQSFSINNGDNSLVHAQSDSNVGATVDALREFTAAVWQSSSESSSSSSSSRLYREQQQQHQQHQQQEQQEQHPQQHQQFAPSPFACVFPEGTSTSPLFLQRCDESETPPESDPEPSTVLKYSESMQLFRRSPEDGGKIWKRRVLEYR</sequence>
<keyword evidence="3" id="KW-1185">Reference proteome</keyword>
<evidence type="ECO:0000313" key="2">
    <source>
        <dbReference type="EMBL" id="OKL64558.1"/>
    </source>
</evidence>
<comment type="caution">
    <text evidence="2">The sequence shown here is derived from an EMBL/GenBank/DDBJ whole genome shotgun (WGS) entry which is preliminary data.</text>
</comment>
<organism evidence="2 3">
    <name type="scientific">Talaromyces atroroseus</name>
    <dbReference type="NCBI Taxonomy" id="1441469"/>
    <lineage>
        <taxon>Eukaryota</taxon>
        <taxon>Fungi</taxon>
        <taxon>Dikarya</taxon>
        <taxon>Ascomycota</taxon>
        <taxon>Pezizomycotina</taxon>
        <taxon>Eurotiomycetes</taxon>
        <taxon>Eurotiomycetidae</taxon>
        <taxon>Eurotiales</taxon>
        <taxon>Trichocomaceae</taxon>
        <taxon>Talaromyces</taxon>
        <taxon>Talaromyces sect. Trachyspermi</taxon>
    </lineage>
</organism>
<dbReference type="RefSeq" id="XP_020124679.1">
    <property type="nucleotide sequence ID" value="XM_020260682.1"/>
</dbReference>
<dbReference type="Proteomes" id="UP000214365">
    <property type="component" value="Unassembled WGS sequence"/>
</dbReference>
<feature type="region of interest" description="Disordered" evidence="1">
    <location>
        <begin position="124"/>
        <end position="204"/>
    </location>
</feature>
<proteinExistence type="predicted"/>
<dbReference type="OrthoDB" id="4227259at2759"/>
<feature type="compositionally biased region" description="Polar residues" evidence="1">
    <location>
        <begin position="86"/>
        <end position="103"/>
    </location>
</feature>
<dbReference type="EMBL" id="LFMY01000001">
    <property type="protein sequence ID" value="OKL64558.1"/>
    <property type="molecule type" value="Genomic_DNA"/>
</dbReference>
<feature type="region of interest" description="Disordered" evidence="1">
    <location>
        <begin position="1"/>
        <end position="45"/>
    </location>
</feature>
<evidence type="ECO:0000313" key="3">
    <source>
        <dbReference type="Proteomes" id="UP000214365"/>
    </source>
</evidence>
<reference evidence="2 3" key="1">
    <citation type="submission" date="2015-06" db="EMBL/GenBank/DDBJ databases">
        <title>Talaromyces atroroseus IBT 11181 draft genome.</title>
        <authorList>
            <person name="Rasmussen K.B."/>
            <person name="Rasmussen S."/>
            <person name="Petersen B."/>
            <person name="Sicheritz-Ponten T."/>
            <person name="Mortensen U.H."/>
            <person name="Thrane U."/>
        </authorList>
    </citation>
    <scope>NUCLEOTIDE SEQUENCE [LARGE SCALE GENOMIC DNA]</scope>
    <source>
        <strain evidence="2 3">IBT 11181</strain>
    </source>
</reference>
<dbReference type="AlphaFoldDB" id="A0A225B489"/>
<feature type="compositionally biased region" description="Basic and acidic residues" evidence="1">
    <location>
        <begin position="1"/>
        <end position="39"/>
    </location>
</feature>
<gene>
    <name evidence="2" type="ORF">UA08_00832</name>
</gene>
<feature type="compositionally biased region" description="Low complexity" evidence="1">
    <location>
        <begin position="126"/>
        <end position="165"/>
    </location>
</feature>
<name>A0A225B489_TALAT</name>